<evidence type="ECO:0000256" key="9">
    <source>
        <dbReference type="ARBA" id="ARBA00022842"/>
    </source>
</evidence>
<keyword evidence="8 10" id="KW-0378">Hydrolase</keyword>
<dbReference type="SUPFAM" id="SSF53098">
    <property type="entry name" value="Ribonuclease H-like"/>
    <property type="match status" value="1"/>
</dbReference>
<dbReference type="PANTHER" id="PTHR10642">
    <property type="entry name" value="RIBONUCLEASE H1"/>
    <property type="match status" value="1"/>
</dbReference>
<dbReference type="Pfam" id="PF00075">
    <property type="entry name" value="RNase_H"/>
    <property type="match status" value="1"/>
</dbReference>
<organism evidence="12 13">
    <name type="scientific">Drechmeria coniospora</name>
    <name type="common">Nematophagous fungus</name>
    <name type="synonym">Meria coniospora</name>
    <dbReference type="NCBI Taxonomy" id="98403"/>
    <lineage>
        <taxon>Eukaryota</taxon>
        <taxon>Fungi</taxon>
        <taxon>Dikarya</taxon>
        <taxon>Ascomycota</taxon>
        <taxon>Pezizomycotina</taxon>
        <taxon>Sordariomycetes</taxon>
        <taxon>Hypocreomycetidae</taxon>
        <taxon>Hypocreales</taxon>
        <taxon>Ophiocordycipitaceae</taxon>
        <taxon>Drechmeria</taxon>
    </lineage>
</organism>
<dbReference type="RefSeq" id="XP_040660530.1">
    <property type="nucleotide sequence ID" value="XM_040799647.1"/>
</dbReference>
<evidence type="ECO:0000256" key="7">
    <source>
        <dbReference type="ARBA" id="ARBA00022759"/>
    </source>
</evidence>
<dbReference type="FunFam" id="3.40.970.10:FF:000001">
    <property type="entry name" value="Ribonuclease H1"/>
    <property type="match status" value="1"/>
</dbReference>
<dbReference type="GO" id="GO:0000287">
    <property type="term" value="F:magnesium ion binding"/>
    <property type="evidence" value="ECO:0007669"/>
    <property type="project" value="UniProtKB-UniRule"/>
</dbReference>
<evidence type="ECO:0000313" key="12">
    <source>
        <dbReference type="EMBL" id="KYK61178.1"/>
    </source>
</evidence>
<dbReference type="Pfam" id="PF01693">
    <property type="entry name" value="Cauli_VI"/>
    <property type="match status" value="2"/>
</dbReference>
<dbReference type="SUPFAM" id="SSF55658">
    <property type="entry name" value="L9 N-domain-like"/>
    <property type="match status" value="2"/>
</dbReference>
<dbReference type="Proteomes" id="UP000076580">
    <property type="component" value="Chromosome 01"/>
</dbReference>
<keyword evidence="7 10" id="KW-0255">Endonuclease</keyword>
<dbReference type="Gene3D" id="3.40.970.10">
    <property type="entry name" value="Ribonuclease H1, N-terminal domain"/>
    <property type="match status" value="2"/>
</dbReference>
<evidence type="ECO:0000256" key="10">
    <source>
        <dbReference type="PIRNR" id="PIRNR036852"/>
    </source>
</evidence>
<accession>A0A151GVQ6</accession>
<dbReference type="PROSITE" id="PS50879">
    <property type="entry name" value="RNASE_H_1"/>
    <property type="match status" value="1"/>
</dbReference>
<evidence type="ECO:0000256" key="4">
    <source>
        <dbReference type="ARBA" id="ARBA00012180"/>
    </source>
</evidence>
<evidence type="ECO:0000259" key="11">
    <source>
        <dbReference type="PROSITE" id="PS50879"/>
    </source>
</evidence>
<evidence type="ECO:0000256" key="3">
    <source>
        <dbReference type="ARBA" id="ARBA00005300"/>
    </source>
</evidence>
<dbReference type="InterPro" id="IPR011320">
    <property type="entry name" value="RNase_H1_N"/>
</dbReference>
<dbReference type="Gene3D" id="3.30.420.10">
    <property type="entry name" value="Ribonuclease H-like superfamily/Ribonuclease H"/>
    <property type="match status" value="1"/>
</dbReference>
<dbReference type="GO" id="GO:0043137">
    <property type="term" value="P:DNA replication, removal of RNA primer"/>
    <property type="evidence" value="ECO:0007669"/>
    <property type="project" value="TreeGrafter"/>
</dbReference>
<protein>
    <recommendedName>
        <fullName evidence="4 10">Ribonuclease H</fullName>
        <shortName evidence="10">RNase H</shortName>
        <ecNumber evidence="4 10">3.1.26.4</ecNumber>
    </recommendedName>
</protein>
<dbReference type="InterPro" id="IPR036397">
    <property type="entry name" value="RNaseH_sf"/>
</dbReference>
<dbReference type="InParanoid" id="A0A151GVQ6"/>
<dbReference type="GeneID" id="63714962"/>
<dbReference type="GO" id="GO:0004523">
    <property type="term" value="F:RNA-DNA hybrid ribonuclease activity"/>
    <property type="evidence" value="ECO:0007669"/>
    <property type="project" value="UniProtKB-UniRule"/>
</dbReference>
<comment type="caution">
    <text evidence="12">The sequence shown here is derived from an EMBL/GenBank/DDBJ whole genome shotgun (WGS) entry which is preliminary data.</text>
</comment>
<comment type="function">
    <text evidence="10">Endonuclease that specifically degrades the RNA of RNA-DNA hybrids.</text>
</comment>
<evidence type="ECO:0000256" key="6">
    <source>
        <dbReference type="ARBA" id="ARBA00022723"/>
    </source>
</evidence>
<evidence type="ECO:0000256" key="5">
    <source>
        <dbReference type="ARBA" id="ARBA00022722"/>
    </source>
</evidence>
<keyword evidence="13" id="KW-1185">Reference proteome</keyword>
<name>A0A151GVQ6_DRECN</name>
<dbReference type="InterPro" id="IPR009027">
    <property type="entry name" value="Ribosomal_bL9/RNase_H1_N"/>
</dbReference>
<dbReference type="InterPro" id="IPR017067">
    <property type="entry name" value="RNase_H1_euk"/>
</dbReference>
<comment type="similarity">
    <text evidence="3 10">Belongs to the RNase H family.</text>
</comment>
<dbReference type="STRING" id="98403.A0A151GVQ6"/>
<dbReference type="InterPro" id="IPR002156">
    <property type="entry name" value="RNaseH_domain"/>
</dbReference>
<dbReference type="InterPro" id="IPR037056">
    <property type="entry name" value="RNase_H1_N_sf"/>
</dbReference>
<dbReference type="PIRSF" id="PIRSF036852">
    <property type="entry name" value="Ribonuclease_H1_euk"/>
    <property type="match status" value="1"/>
</dbReference>
<dbReference type="CDD" id="cd09280">
    <property type="entry name" value="RNase_HI_eukaryote_like"/>
    <property type="match status" value="1"/>
</dbReference>
<evidence type="ECO:0000256" key="2">
    <source>
        <dbReference type="ARBA" id="ARBA00001946"/>
    </source>
</evidence>
<keyword evidence="5 10" id="KW-0540">Nuclease</keyword>
<dbReference type="AlphaFoldDB" id="A0A151GVQ6"/>
<dbReference type="InterPro" id="IPR012337">
    <property type="entry name" value="RNaseH-like_sf"/>
</dbReference>
<evidence type="ECO:0000256" key="1">
    <source>
        <dbReference type="ARBA" id="ARBA00000077"/>
    </source>
</evidence>
<dbReference type="PANTHER" id="PTHR10642:SF26">
    <property type="entry name" value="RIBONUCLEASE H1"/>
    <property type="match status" value="1"/>
</dbReference>
<evidence type="ECO:0000256" key="8">
    <source>
        <dbReference type="ARBA" id="ARBA00022801"/>
    </source>
</evidence>
<dbReference type="FunFam" id="3.30.420.10:FF:000115">
    <property type="entry name" value="Ribonuclease H"/>
    <property type="match status" value="1"/>
</dbReference>
<evidence type="ECO:0000313" key="13">
    <source>
        <dbReference type="Proteomes" id="UP000076580"/>
    </source>
</evidence>
<comment type="catalytic activity">
    <reaction evidence="1 10">
        <text>Endonucleolytic cleavage to 5'-phosphomonoester.</text>
        <dbReference type="EC" id="3.1.26.4"/>
    </reaction>
</comment>
<comment type="cofactor">
    <cofactor evidence="2 10">
        <name>Mg(2+)</name>
        <dbReference type="ChEBI" id="CHEBI:18420"/>
    </cofactor>
</comment>
<proteinExistence type="inferred from homology"/>
<dbReference type="InterPro" id="IPR050092">
    <property type="entry name" value="RNase_H"/>
</dbReference>
<dbReference type="GO" id="GO:0003676">
    <property type="term" value="F:nucleic acid binding"/>
    <property type="evidence" value="ECO:0007669"/>
    <property type="project" value="UniProtKB-UniRule"/>
</dbReference>
<feature type="domain" description="RNase H type-1" evidence="11">
    <location>
        <begin position="174"/>
        <end position="324"/>
    </location>
</feature>
<dbReference type="EMBL" id="LAYC01000001">
    <property type="protein sequence ID" value="KYK61178.1"/>
    <property type="molecule type" value="Genomic_DNA"/>
</dbReference>
<keyword evidence="6 10" id="KW-0479">Metal-binding</keyword>
<gene>
    <name evidence="12" type="ORF">DCS_02319</name>
</gene>
<dbReference type="EC" id="3.1.26.4" evidence="4 10"/>
<sequence length="330" mass="35460">MNKKRSAPGLGLVTESAALKKRKTDGMQKFYAVQAGHKPGVYLNYAECSSQTAGFKGAVFKSFTSRDDAEAFVAGKKVSAPANEPDRFYAVAVGSPTGIYKTWDEAAMAIKGVKGPKYKRFGKRGEAVAYIKQFGSREAIEALGESVPEKIEAPVVVPAAKQTRRAVVAPAPPVDDAVEIYTDGSSLANGKLGARAGIGVFFGDGDPRNLSERLEGEPQTNQRAELMALLRALEIAPTNQTVRIITDSQYSINAVTQWAVGWKQKGWMTANGGQVKNQDIIRAVLDRMDERTAAGANTYYRWVKGHATSRGNMAADSLAVRGAKSALRPS</sequence>
<keyword evidence="9 10" id="KW-0460">Magnesium</keyword>
<dbReference type="FunCoup" id="A0A151GVQ6">
    <property type="interactions" value="227"/>
</dbReference>
<reference evidence="12 13" key="1">
    <citation type="journal article" date="2016" name="Sci. Rep.">
        <title>Insights into Adaptations to a Near-Obligate Nematode Endoparasitic Lifestyle from the Finished Genome of Drechmeria coniospora.</title>
        <authorList>
            <person name="Zhang L."/>
            <person name="Zhou Z."/>
            <person name="Guo Q."/>
            <person name="Fokkens L."/>
            <person name="Miskei M."/>
            <person name="Pocsi I."/>
            <person name="Zhang W."/>
            <person name="Chen M."/>
            <person name="Wang L."/>
            <person name="Sun Y."/>
            <person name="Donzelli B.G."/>
            <person name="Gibson D.M."/>
            <person name="Nelson D.R."/>
            <person name="Luo J.G."/>
            <person name="Rep M."/>
            <person name="Liu H."/>
            <person name="Yang S."/>
            <person name="Wang J."/>
            <person name="Krasnoff S.B."/>
            <person name="Xu Y."/>
            <person name="Molnar I."/>
            <person name="Lin M."/>
        </authorList>
    </citation>
    <scope>NUCLEOTIDE SEQUENCE [LARGE SCALE GENOMIC DNA]</scope>
    <source>
        <strain evidence="12 13">ARSEF 6962</strain>
    </source>
</reference>